<sequence>MDLGNADYVPGEDYILRQRKDAQHAAIRKRIVICCDGTWQSATSGQRNVPSNVTRLCRALNHIGTDEKGDQWQQVVWYDSGVGTTAGVIGDVVEGAFGQGVEQNVIEAYNFCVLNYKPGDKIMCFGFSRGAYTARTIAGLISDIGICHKSDLNKFPDLWAMYKQVKHGKRFDRSDLWFDWRWGKADENQGAGTKDNRTFVYEQVPEGEWAQDGSKEVEVVGVFDTVGAIGMPQVLGMKLPSAGKNGWHNVGLSPNIKHAYHALALDEHRQAFSPSVWFLPNKKATPEDCEVKKKEEEAAKKKYWITLQEAKDLKAGGKATDKEVNDAARAVNEAARAWNKATRRRIKFENRVGVHSELKQVWFPGYHVNIGGGDIGTLQNIGDMEEMSSITFSWMLDQIKAHLSIDERFIIKEHNARARALQKINQEYLAESKKAGSFKTWIYHTARATASVIMHPLDSAIEPAYRKIRAYGWGTGELIDSFTSMYWLNGKKWRTPGEYGSKDGKDLGETFEFIHPVVNFRVEQMKEQNRKNGKHPLYMPLSPGTKYERRRVEDAEGNVRFEYYVGNSSKPVPEWRLGGMDSYERLAITGEAAYIYADKLDEELRTGCRTERCAFGNDDEKEFWLKPVIVQKADGLLTLATPEEAWGEQSQLTAVDGETQPTKSLSETTTSKSFGVETTKMVAPSQVSHTTSVY</sequence>
<comment type="caution">
    <text evidence="3">The sequence shown here is derived from an EMBL/GenBank/DDBJ whole genome shotgun (WGS) entry which is preliminary data.</text>
</comment>
<evidence type="ECO:0000259" key="2">
    <source>
        <dbReference type="Pfam" id="PF09994"/>
    </source>
</evidence>
<accession>A0AAD6GFT4</accession>
<gene>
    <name evidence="3" type="ORF">N7494_003555</name>
</gene>
<protein>
    <recommendedName>
        <fullName evidence="2">T6SS Phospholipase effector Tle1-like catalytic domain-containing protein</fullName>
    </recommendedName>
</protein>
<dbReference type="Proteomes" id="UP001220324">
    <property type="component" value="Unassembled WGS sequence"/>
</dbReference>
<feature type="compositionally biased region" description="Low complexity" evidence="1">
    <location>
        <begin position="662"/>
        <end position="671"/>
    </location>
</feature>
<dbReference type="EMBL" id="JAQIZZ010000003">
    <property type="protein sequence ID" value="KAJ5545970.1"/>
    <property type="molecule type" value="Genomic_DNA"/>
</dbReference>
<dbReference type="Pfam" id="PF09994">
    <property type="entry name" value="T6SS_Tle1-like_cat"/>
    <property type="match status" value="1"/>
</dbReference>
<dbReference type="AlphaFoldDB" id="A0AAD6GFT4"/>
<evidence type="ECO:0000313" key="4">
    <source>
        <dbReference type="Proteomes" id="UP001220324"/>
    </source>
</evidence>
<feature type="domain" description="T6SS Phospholipase effector Tle1-like catalytic" evidence="2">
    <location>
        <begin position="29"/>
        <end position="398"/>
    </location>
</feature>
<reference evidence="3 4" key="1">
    <citation type="journal article" date="2023" name="IMA Fungus">
        <title>Comparative genomic study of the Penicillium genus elucidates a diverse pangenome and 15 lateral gene transfer events.</title>
        <authorList>
            <person name="Petersen C."/>
            <person name="Sorensen T."/>
            <person name="Nielsen M.R."/>
            <person name="Sondergaard T.E."/>
            <person name="Sorensen J.L."/>
            <person name="Fitzpatrick D.A."/>
            <person name="Frisvad J.C."/>
            <person name="Nielsen K.L."/>
        </authorList>
    </citation>
    <scope>NUCLEOTIDE SEQUENCE [LARGE SCALE GENOMIC DNA]</scope>
    <source>
        <strain evidence="3 4">IBT 35679</strain>
    </source>
</reference>
<feature type="region of interest" description="Disordered" evidence="1">
    <location>
        <begin position="651"/>
        <end position="671"/>
    </location>
</feature>
<organism evidence="3 4">
    <name type="scientific">Penicillium frequentans</name>
    <dbReference type="NCBI Taxonomy" id="3151616"/>
    <lineage>
        <taxon>Eukaryota</taxon>
        <taxon>Fungi</taxon>
        <taxon>Dikarya</taxon>
        <taxon>Ascomycota</taxon>
        <taxon>Pezizomycotina</taxon>
        <taxon>Eurotiomycetes</taxon>
        <taxon>Eurotiomycetidae</taxon>
        <taxon>Eurotiales</taxon>
        <taxon>Aspergillaceae</taxon>
        <taxon>Penicillium</taxon>
    </lineage>
</organism>
<proteinExistence type="predicted"/>
<evidence type="ECO:0000313" key="3">
    <source>
        <dbReference type="EMBL" id="KAJ5545970.1"/>
    </source>
</evidence>
<name>A0AAD6GFT4_9EURO</name>
<evidence type="ECO:0000256" key="1">
    <source>
        <dbReference type="SAM" id="MobiDB-lite"/>
    </source>
</evidence>
<dbReference type="InterPro" id="IPR018712">
    <property type="entry name" value="Tle1-like_cat"/>
</dbReference>
<dbReference type="PANTHER" id="PTHR33840:SF16">
    <property type="entry name" value="DUF2235 DOMAIN-CONTAINING PROTEIN"/>
    <property type="match status" value="1"/>
</dbReference>
<keyword evidence="4" id="KW-1185">Reference proteome</keyword>
<dbReference type="PANTHER" id="PTHR33840">
    <property type="match status" value="1"/>
</dbReference>